<feature type="transmembrane region" description="Helical" evidence="2">
    <location>
        <begin position="319"/>
        <end position="342"/>
    </location>
</feature>
<proteinExistence type="predicted"/>
<feature type="transmembrane region" description="Helical" evidence="2">
    <location>
        <begin position="250"/>
        <end position="275"/>
    </location>
</feature>
<dbReference type="Gene3D" id="1.20.1530.20">
    <property type="match status" value="1"/>
</dbReference>
<dbReference type="PANTHER" id="PTHR18640">
    <property type="entry name" value="SOLUTE CARRIER FAMILY 10 MEMBER 7"/>
    <property type="match status" value="1"/>
</dbReference>
<evidence type="ECO:0000313" key="3">
    <source>
        <dbReference type="EMBL" id="CAD8685437.1"/>
    </source>
</evidence>
<feature type="transmembrane region" description="Helical" evidence="2">
    <location>
        <begin position="87"/>
        <end position="109"/>
    </location>
</feature>
<dbReference type="GO" id="GO:0009941">
    <property type="term" value="C:chloroplast envelope"/>
    <property type="evidence" value="ECO:0007669"/>
    <property type="project" value="TreeGrafter"/>
</dbReference>
<keyword evidence="2" id="KW-0812">Transmembrane</keyword>
<accession>A0A7S0WVL0</accession>
<feature type="transmembrane region" description="Helical" evidence="2">
    <location>
        <begin position="121"/>
        <end position="144"/>
    </location>
</feature>
<reference evidence="3" key="1">
    <citation type="submission" date="2021-01" db="EMBL/GenBank/DDBJ databases">
        <authorList>
            <person name="Corre E."/>
            <person name="Pelletier E."/>
            <person name="Niang G."/>
            <person name="Scheremetjew M."/>
            <person name="Finn R."/>
            <person name="Kale V."/>
            <person name="Holt S."/>
            <person name="Cochrane G."/>
            <person name="Meng A."/>
            <person name="Brown T."/>
            <person name="Cohen L."/>
        </authorList>
    </citation>
    <scope>NUCLEOTIDE SEQUENCE</scope>
    <source>
        <strain evidence="3">SAG 11-49</strain>
    </source>
</reference>
<feature type="transmembrane region" description="Helical" evidence="2">
    <location>
        <begin position="58"/>
        <end position="75"/>
    </location>
</feature>
<gene>
    <name evidence="3" type="ORF">CLEI1391_LOCUS12332</name>
</gene>
<keyword evidence="2" id="KW-0472">Membrane</keyword>
<name>A0A7S0WVL0_9CHLO</name>
<sequence>MGKGAGPDVQGGPLKKFLIKNFLSLGFVVGVIWALAWYQPGKWCYTRYLDTGHMHWKIISTINIFIIFLIFGLTLETSELKQALKAWQVWLTGLVSILVITALTGFLFVHMGFTPREFGIGLAIFACSPTSLSSGISVVIQGYGNGAMSLFLTVATNLLAIVVSPIFVGIVLGPVGNINKIDLLVKLLVSILLPLIIGKAARELIKPVAKFAKKYKVPLYILNNFQIIMIVWQTLSASRQKLFKQNPGDVLLAIMGAIGQHFLFLVINFIIAWALRFKEAEKKAFIISSSQKSLPTAAVIIEAIKIDPNDPDAMEAGLIAIPCMVFYIMQLFIDAFIASGWASKYERADMLRHKFADELAELYKLDDPESACFLHQPTPVQSTHDGHAAGADANGTIKPPPPYEEKMGLLAGSSH</sequence>
<feature type="transmembrane region" description="Helical" evidence="2">
    <location>
        <begin position="17"/>
        <end position="38"/>
    </location>
</feature>
<dbReference type="InterPro" id="IPR038770">
    <property type="entry name" value="Na+/solute_symporter_sf"/>
</dbReference>
<dbReference type="AlphaFoldDB" id="A0A7S0WVL0"/>
<dbReference type="EMBL" id="HBFB01021991">
    <property type="protein sequence ID" value="CAD8685437.1"/>
    <property type="molecule type" value="Transcribed_RNA"/>
</dbReference>
<feature type="transmembrane region" description="Helical" evidence="2">
    <location>
        <begin position="150"/>
        <end position="171"/>
    </location>
</feature>
<protein>
    <submittedName>
        <fullName evidence="3">Uncharacterized protein</fullName>
    </submittedName>
</protein>
<keyword evidence="2" id="KW-1133">Transmembrane helix</keyword>
<evidence type="ECO:0000256" key="2">
    <source>
        <dbReference type="SAM" id="Phobius"/>
    </source>
</evidence>
<dbReference type="Pfam" id="PF13593">
    <property type="entry name" value="SBF_like"/>
    <property type="match status" value="1"/>
</dbReference>
<feature type="transmembrane region" description="Helical" evidence="2">
    <location>
        <begin position="221"/>
        <end position="238"/>
    </location>
</feature>
<organism evidence="3">
    <name type="scientific">Chlamydomonas leiostraca</name>
    <dbReference type="NCBI Taxonomy" id="1034604"/>
    <lineage>
        <taxon>Eukaryota</taxon>
        <taxon>Viridiplantae</taxon>
        <taxon>Chlorophyta</taxon>
        <taxon>core chlorophytes</taxon>
        <taxon>Chlorophyceae</taxon>
        <taxon>CS clade</taxon>
        <taxon>Chlamydomonadales</taxon>
        <taxon>Chlamydomonadaceae</taxon>
        <taxon>Chlamydomonas</taxon>
    </lineage>
</organism>
<feature type="region of interest" description="Disordered" evidence="1">
    <location>
        <begin position="381"/>
        <end position="403"/>
    </location>
</feature>
<dbReference type="InterPro" id="IPR016833">
    <property type="entry name" value="Put_Na-Bile_cotransptr"/>
</dbReference>
<evidence type="ECO:0000256" key="1">
    <source>
        <dbReference type="SAM" id="MobiDB-lite"/>
    </source>
</evidence>
<dbReference type="PANTHER" id="PTHR18640:SF14">
    <property type="entry name" value="SODIUM BILE ACID SYMPORTER FAMILY"/>
    <property type="match status" value="1"/>
</dbReference>
<feature type="transmembrane region" description="Helical" evidence="2">
    <location>
        <begin position="183"/>
        <end position="201"/>
    </location>
</feature>